<evidence type="ECO:0000256" key="2">
    <source>
        <dbReference type="SAM" id="MobiDB-lite"/>
    </source>
</evidence>
<feature type="region of interest" description="Disordered" evidence="2">
    <location>
        <begin position="450"/>
        <end position="479"/>
    </location>
</feature>
<keyword evidence="5" id="KW-1185">Reference proteome</keyword>
<evidence type="ECO:0000313" key="5">
    <source>
        <dbReference type="Proteomes" id="UP000664169"/>
    </source>
</evidence>
<name>A0A8H3ID97_9LECA</name>
<feature type="domain" description="DUF3835" evidence="3">
    <location>
        <begin position="478"/>
        <end position="548"/>
    </location>
</feature>
<organism evidence="4 5">
    <name type="scientific">Gomphillus americanus</name>
    <dbReference type="NCBI Taxonomy" id="1940652"/>
    <lineage>
        <taxon>Eukaryota</taxon>
        <taxon>Fungi</taxon>
        <taxon>Dikarya</taxon>
        <taxon>Ascomycota</taxon>
        <taxon>Pezizomycotina</taxon>
        <taxon>Lecanoromycetes</taxon>
        <taxon>OSLEUM clade</taxon>
        <taxon>Ostropomycetidae</taxon>
        <taxon>Ostropales</taxon>
        <taxon>Graphidaceae</taxon>
        <taxon>Gomphilloideae</taxon>
        <taxon>Gomphillus</taxon>
    </lineage>
</organism>
<dbReference type="AlphaFoldDB" id="A0A8H3ID97"/>
<feature type="region of interest" description="Disordered" evidence="2">
    <location>
        <begin position="313"/>
        <end position="344"/>
    </location>
</feature>
<dbReference type="PANTHER" id="PTHR15111">
    <property type="entry name" value="RNA POLYMERASE II SUBUNIT 5-MEDIATING PROTEIN NNX3"/>
    <property type="match status" value="1"/>
</dbReference>
<dbReference type="GO" id="GO:0003714">
    <property type="term" value="F:transcription corepressor activity"/>
    <property type="evidence" value="ECO:0007669"/>
    <property type="project" value="TreeGrafter"/>
</dbReference>
<protein>
    <recommendedName>
        <fullName evidence="3">DUF3835 domain-containing protein</fullName>
    </recommendedName>
</protein>
<feature type="coiled-coil region" evidence="1">
    <location>
        <begin position="103"/>
        <end position="130"/>
    </location>
</feature>
<dbReference type="EMBL" id="CAJPDQ010000011">
    <property type="protein sequence ID" value="CAF9916510.1"/>
    <property type="molecule type" value="Genomic_DNA"/>
</dbReference>
<feature type="compositionally biased region" description="Acidic residues" evidence="2">
    <location>
        <begin position="324"/>
        <end position="338"/>
    </location>
</feature>
<evidence type="ECO:0000313" key="4">
    <source>
        <dbReference type="EMBL" id="CAF9916510.1"/>
    </source>
</evidence>
<reference evidence="4" key="1">
    <citation type="submission" date="2021-03" db="EMBL/GenBank/DDBJ databases">
        <authorList>
            <person name="Tagirdzhanova G."/>
        </authorList>
    </citation>
    <scope>NUCLEOTIDE SEQUENCE</scope>
</reference>
<dbReference type="GO" id="GO:0003682">
    <property type="term" value="F:chromatin binding"/>
    <property type="evidence" value="ECO:0007669"/>
    <property type="project" value="TreeGrafter"/>
</dbReference>
<dbReference type="InterPro" id="IPR052255">
    <property type="entry name" value="RNA_pol_II_subunit5-mediator"/>
</dbReference>
<comment type="caution">
    <text evidence="4">The sequence shown here is derived from an EMBL/GenBank/DDBJ whole genome shotgun (WGS) entry which is preliminary data.</text>
</comment>
<sequence length="558" mass="63771">MATTTPITTSSMADLEDKRSQVEQNISKLQSLVKHWRVWEAEYEGLKEGMSDLSDDALETKLRQVAEDCEGELLTKQEMLALVEDHGRVRRPSSISGLLERRIEYVRQNVEGVERRLNREMERLEQMDLLESADEDLPLMEIMEQLDEDGNVVSSSVVRPSDVTPALLEVLQKSGVQDEQLKEIVEGVKKMETADVEDEEVKEVSTLREDVQQDSEVKKPESGNLKKDDSAATAPLKKKKSVSFASEPQINHIPRMTEEPTPRQVRFARDLDILHQEPMVDPVIPENESTEDILLRREMLEYNMRDVSNIVAEIDINDQGHSDEDSDDDYDEEEESEDEFGRTTTQVISESYREKMLEMEKRLNARAIINMGPDFKTTQESPNSPATTKVQQSKNNGQTSRAVHFADKLDIQSSEAEVNDPASILDRPIKEEIVERSLAEAPMVSSKSKKVSRFKATRGSESEDAIKRLPEEKTPGIQSDVIERPSMEDDIVREPDDLDAQLHAAEVRNTYHRMRNQLIQRENGFMDQDMEAYEDEYGRQGISRFKAAARQKRQQAYK</sequence>
<feature type="compositionally biased region" description="Basic and acidic residues" evidence="2">
    <location>
        <begin position="202"/>
        <end position="230"/>
    </location>
</feature>
<dbReference type="GO" id="GO:0019212">
    <property type="term" value="F:phosphatase inhibitor activity"/>
    <property type="evidence" value="ECO:0007669"/>
    <property type="project" value="TreeGrafter"/>
</dbReference>
<dbReference type="InterPro" id="IPR024325">
    <property type="entry name" value="DUF3835"/>
</dbReference>
<dbReference type="Pfam" id="PF13758">
    <property type="entry name" value="Prefoldin_3"/>
    <property type="match status" value="1"/>
</dbReference>
<evidence type="ECO:0000259" key="3">
    <source>
        <dbReference type="Pfam" id="PF12927"/>
    </source>
</evidence>
<feature type="compositionally biased region" description="Polar residues" evidence="2">
    <location>
        <begin position="376"/>
        <end position="399"/>
    </location>
</feature>
<accession>A0A8H3ID97</accession>
<keyword evidence="1" id="KW-0175">Coiled coil</keyword>
<feature type="region of interest" description="Disordered" evidence="2">
    <location>
        <begin position="196"/>
        <end position="259"/>
    </location>
</feature>
<feature type="domain" description="DUF3835" evidence="3">
    <location>
        <begin position="445"/>
        <end position="458"/>
    </location>
</feature>
<gene>
    <name evidence="4" type="ORF">GOMPHAMPRED_001031</name>
</gene>
<evidence type="ECO:0000256" key="1">
    <source>
        <dbReference type="SAM" id="Coils"/>
    </source>
</evidence>
<dbReference type="OrthoDB" id="21413at2759"/>
<feature type="compositionally biased region" description="Basic and acidic residues" evidence="2">
    <location>
        <begin position="458"/>
        <end position="474"/>
    </location>
</feature>
<feature type="region of interest" description="Disordered" evidence="2">
    <location>
        <begin position="374"/>
        <end position="399"/>
    </location>
</feature>
<dbReference type="InterPro" id="IPR039553">
    <property type="entry name" value="Prefoldin-like"/>
</dbReference>
<dbReference type="Pfam" id="PF12927">
    <property type="entry name" value="DUF3835"/>
    <property type="match status" value="2"/>
</dbReference>
<dbReference type="PANTHER" id="PTHR15111:SF0">
    <property type="entry name" value="UNCONVENTIONAL PREFOLDIN RPB5 INTERACTOR 1"/>
    <property type="match status" value="1"/>
</dbReference>
<dbReference type="GO" id="GO:0000122">
    <property type="term" value="P:negative regulation of transcription by RNA polymerase II"/>
    <property type="evidence" value="ECO:0007669"/>
    <property type="project" value="TreeGrafter"/>
</dbReference>
<dbReference type="Proteomes" id="UP000664169">
    <property type="component" value="Unassembled WGS sequence"/>
</dbReference>
<proteinExistence type="predicted"/>